<feature type="transmembrane region" description="Helical" evidence="5">
    <location>
        <begin position="7"/>
        <end position="24"/>
    </location>
</feature>
<proteinExistence type="predicted"/>
<feature type="transmembrane region" description="Helical" evidence="5">
    <location>
        <begin position="30"/>
        <end position="49"/>
    </location>
</feature>
<keyword evidence="4 5" id="KW-0472">Membrane</keyword>
<comment type="subcellular location">
    <subcellularLocation>
        <location evidence="1">Membrane</location>
        <topology evidence="1">Multi-pass membrane protein</topology>
    </subcellularLocation>
</comment>
<keyword evidence="2 5" id="KW-0812">Transmembrane</keyword>
<evidence type="ECO:0000256" key="5">
    <source>
        <dbReference type="SAM" id="Phobius"/>
    </source>
</evidence>
<dbReference type="EMBL" id="BARV01029437">
    <property type="protein sequence ID" value="GAI44712.1"/>
    <property type="molecule type" value="Genomic_DNA"/>
</dbReference>
<dbReference type="InterPro" id="IPR002781">
    <property type="entry name" value="TM_pro_TauE-like"/>
</dbReference>
<accession>X1NL21</accession>
<feature type="transmembrane region" description="Helical" evidence="5">
    <location>
        <begin position="91"/>
        <end position="109"/>
    </location>
</feature>
<feature type="non-terminal residue" evidence="6">
    <location>
        <position position="248"/>
    </location>
</feature>
<feature type="transmembrane region" description="Helical" evidence="5">
    <location>
        <begin position="170"/>
        <end position="188"/>
    </location>
</feature>
<dbReference type="GO" id="GO:0016020">
    <property type="term" value="C:membrane"/>
    <property type="evidence" value="ECO:0007669"/>
    <property type="project" value="UniProtKB-SubCell"/>
</dbReference>
<keyword evidence="3 5" id="KW-1133">Transmembrane helix</keyword>
<evidence type="ECO:0000256" key="2">
    <source>
        <dbReference type="ARBA" id="ARBA00022692"/>
    </source>
</evidence>
<comment type="caution">
    <text evidence="6">The sequence shown here is derived from an EMBL/GenBank/DDBJ whole genome shotgun (WGS) entry which is preliminary data.</text>
</comment>
<feature type="transmembrane region" description="Helical" evidence="5">
    <location>
        <begin position="200"/>
        <end position="220"/>
    </location>
</feature>
<feature type="transmembrane region" description="Helical" evidence="5">
    <location>
        <begin position="61"/>
        <end position="79"/>
    </location>
</feature>
<evidence type="ECO:0000256" key="3">
    <source>
        <dbReference type="ARBA" id="ARBA00022989"/>
    </source>
</evidence>
<evidence type="ECO:0008006" key="7">
    <source>
        <dbReference type="Google" id="ProtNLM"/>
    </source>
</evidence>
<feature type="transmembrane region" description="Helical" evidence="5">
    <location>
        <begin position="130"/>
        <end position="150"/>
    </location>
</feature>
<name>X1NL21_9ZZZZ</name>
<dbReference type="Pfam" id="PF01925">
    <property type="entry name" value="TauE"/>
    <property type="match status" value="1"/>
</dbReference>
<feature type="transmembrane region" description="Helical" evidence="5">
    <location>
        <begin position="232"/>
        <end position="247"/>
    </location>
</feature>
<evidence type="ECO:0000256" key="1">
    <source>
        <dbReference type="ARBA" id="ARBA00004141"/>
    </source>
</evidence>
<evidence type="ECO:0000256" key="4">
    <source>
        <dbReference type="ARBA" id="ARBA00023136"/>
    </source>
</evidence>
<sequence length="248" mass="26250">MGLFGGLLGIGGSVVMIPAMVIFFKGNQHLYQAAAMICNFFVGLSAAIVHRKAGVLVVDVVKWLVPAGMVGILAGVWMSNIEFFTGPETKNLTRAFGLFLIYVIVYNALKFGKHDGSADGLDLSRSKRSTPLTLFSGLFAGTSAGLFGMGGGAVSTPMQQLCLKMPLKRAISNSAALIASMALIGAFYKNITLGKHDIAVVDSIKIAVIIIPTAILGSFTGGRLMHKLPKDIVRVVFIGLLIVASYKK</sequence>
<gene>
    <name evidence="6" type="ORF">S06H3_46937</name>
</gene>
<dbReference type="PANTHER" id="PTHR43701">
    <property type="entry name" value="MEMBRANE TRANSPORTER PROTEIN MJ0441-RELATED"/>
    <property type="match status" value="1"/>
</dbReference>
<organism evidence="6">
    <name type="scientific">marine sediment metagenome</name>
    <dbReference type="NCBI Taxonomy" id="412755"/>
    <lineage>
        <taxon>unclassified sequences</taxon>
        <taxon>metagenomes</taxon>
        <taxon>ecological metagenomes</taxon>
    </lineage>
</organism>
<dbReference type="PANTHER" id="PTHR43701:SF2">
    <property type="entry name" value="MEMBRANE TRANSPORTER PROTEIN YJNA-RELATED"/>
    <property type="match status" value="1"/>
</dbReference>
<dbReference type="InterPro" id="IPR051598">
    <property type="entry name" value="TSUP/Inactive_protease-like"/>
</dbReference>
<protein>
    <recommendedName>
        <fullName evidence="7">Membrane transporter protein</fullName>
    </recommendedName>
</protein>
<evidence type="ECO:0000313" key="6">
    <source>
        <dbReference type="EMBL" id="GAI44712.1"/>
    </source>
</evidence>
<dbReference type="AlphaFoldDB" id="X1NL21"/>
<reference evidence="6" key="1">
    <citation type="journal article" date="2014" name="Front. Microbiol.">
        <title>High frequency of phylogenetically diverse reductive dehalogenase-homologous genes in deep subseafloor sedimentary metagenomes.</title>
        <authorList>
            <person name="Kawai M."/>
            <person name="Futagami T."/>
            <person name="Toyoda A."/>
            <person name="Takaki Y."/>
            <person name="Nishi S."/>
            <person name="Hori S."/>
            <person name="Arai W."/>
            <person name="Tsubouchi T."/>
            <person name="Morono Y."/>
            <person name="Uchiyama I."/>
            <person name="Ito T."/>
            <person name="Fujiyama A."/>
            <person name="Inagaki F."/>
            <person name="Takami H."/>
        </authorList>
    </citation>
    <scope>NUCLEOTIDE SEQUENCE</scope>
    <source>
        <strain evidence="6">Expedition CK06-06</strain>
    </source>
</reference>